<gene>
    <name evidence="1" type="ORF">AOX59_09645</name>
</gene>
<keyword evidence="2" id="KW-1185">Reference proteome</keyword>
<dbReference type="EMBL" id="CP013862">
    <property type="protein sequence ID" value="ALX48854.1"/>
    <property type="molecule type" value="Genomic_DNA"/>
</dbReference>
<dbReference type="Proteomes" id="UP000050331">
    <property type="component" value="Chromosome"/>
</dbReference>
<dbReference type="OrthoDB" id="529320at2"/>
<accession>A0A0U4F5H6</accession>
<reference evidence="1 2" key="1">
    <citation type="submission" date="2016-01" db="EMBL/GenBank/DDBJ databases">
        <title>Complete genome sequence of strain Lentibacillus amyloliquefaciens LAM0015T isolated from saline sediment.</title>
        <authorList>
            <person name="Wang J.-L."/>
            <person name="He M.-X."/>
        </authorList>
    </citation>
    <scope>NUCLEOTIDE SEQUENCE [LARGE SCALE GENOMIC DNA]</scope>
    <source>
        <strain evidence="1 2">LAM0015</strain>
    </source>
</reference>
<keyword evidence="1" id="KW-0418">Kinase</keyword>
<dbReference type="KEGG" id="lao:AOX59_09645"/>
<dbReference type="Gene3D" id="3.30.200.20">
    <property type="entry name" value="Phosphorylase Kinase, domain 1"/>
    <property type="match status" value="1"/>
</dbReference>
<dbReference type="SUPFAM" id="SSF56112">
    <property type="entry name" value="Protein kinase-like (PK-like)"/>
    <property type="match status" value="1"/>
</dbReference>
<dbReference type="STRING" id="1472767.AOX59_09645"/>
<dbReference type="AlphaFoldDB" id="A0A0U4F5H6"/>
<protein>
    <submittedName>
        <fullName evidence="1">Serine/threonine protein kinase</fullName>
    </submittedName>
</protein>
<dbReference type="GO" id="GO:0004674">
    <property type="term" value="F:protein serine/threonine kinase activity"/>
    <property type="evidence" value="ECO:0007669"/>
    <property type="project" value="UniProtKB-KW"/>
</dbReference>
<organism evidence="1 2">
    <name type="scientific">Lentibacillus amyloliquefaciens</name>
    <dbReference type="NCBI Taxonomy" id="1472767"/>
    <lineage>
        <taxon>Bacteria</taxon>
        <taxon>Bacillati</taxon>
        <taxon>Bacillota</taxon>
        <taxon>Bacilli</taxon>
        <taxon>Bacillales</taxon>
        <taxon>Bacillaceae</taxon>
        <taxon>Lentibacillus</taxon>
    </lineage>
</organism>
<keyword evidence="1" id="KW-0723">Serine/threonine-protein kinase</keyword>
<evidence type="ECO:0000313" key="2">
    <source>
        <dbReference type="Proteomes" id="UP000050331"/>
    </source>
</evidence>
<dbReference type="RefSeq" id="WP_068445081.1">
    <property type="nucleotide sequence ID" value="NZ_CP013862.1"/>
</dbReference>
<dbReference type="InterPro" id="IPR011009">
    <property type="entry name" value="Kinase-like_dom_sf"/>
</dbReference>
<proteinExistence type="predicted"/>
<evidence type="ECO:0000313" key="1">
    <source>
        <dbReference type="EMBL" id="ALX48854.1"/>
    </source>
</evidence>
<sequence>MENEWDIARDSLSQITVVSNPENKPVTVFGHSDDLKCVGVGTDAAVFQNYYVPSYAFKVYAEDKISKINVEKNIYDMLEGSPYFPKCFAAYNQYLVLSYEKGTTLFDCLLQGIHIPKQAVKDVDDAREYVREKDLNPRDMHLKNILLQNGRAKVIDVSEYIQPGNDRRWEHLKQGYESYYHLIDGTSIPFWLAETIRKWYNQRHKYFSSFDEFMRNILKLTTFKK</sequence>
<keyword evidence="1" id="KW-0808">Transferase</keyword>
<dbReference type="Gene3D" id="1.10.510.10">
    <property type="entry name" value="Transferase(Phosphotransferase) domain 1"/>
    <property type="match status" value="1"/>
</dbReference>
<name>A0A0U4F5H6_9BACI</name>